<evidence type="ECO:0000313" key="2">
    <source>
        <dbReference type="Proteomes" id="UP001303046"/>
    </source>
</evidence>
<dbReference type="Proteomes" id="UP001303046">
    <property type="component" value="Unassembled WGS sequence"/>
</dbReference>
<dbReference type="EMBL" id="JAVFWL010000005">
    <property type="protein sequence ID" value="KAK6753802.1"/>
    <property type="molecule type" value="Genomic_DNA"/>
</dbReference>
<name>A0ABR1DTR1_NECAM</name>
<proteinExistence type="predicted"/>
<keyword evidence="2" id="KW-1185">Reference proteome</keyword>
<reference evidence="1 2" key="1">
    <citation type="submission" date="2023-08" db="EMBL/GenBank/DDBJ databases">
        <title>A Necator americanus chromosomal reference genome.</title>
        <authorList>
            <person name="Ilik V."/>
            <person name="Petrzelkova K.J."/>
            <person name="Pardy F."/>
            <person name="Fuh T."/>
            <person name="Niatou-Singa F.S."/>
            <person name="Gouil Q."/>
            <person name="Baker L."/>
            <person name="Ritchie M.E."/>
            <person name="Jex A.R."/>
            <person name="Gazzola D."/>
            <person name="Li H."/>
            <person name="Toshio Fujiwara R."/>
            <person name="Zhan B."/>
            <person name="Aroian R.V."/>
            <person name="Pafco B."/>
            <person name="Schwarz E.M."/>
        </authorList>
    </citation>
    <scope>NUCLEOTIDE SEQUENCE [LARGE SCALE GENOMIC DNA]</scope>
    <source>
        <strain evidence="1 2">Aroian</strain>
        <tissue evidence="1">Whole animal</tissue>
    </source>
</reference>
<gene>
    <name evidence="1" type="primary">Necator_chrV.g17820</name>
    <name evidence="1" type="ORF">RB195_013030</name>
</gene>
<sequence>MITSIEVIKLNMFLTFHAWSVKGNYVENTRNPLPIRYNRQCLHWYKSLSEGEFTRHDFCFVQPPQSSFEQME</sequence>
<protein>
    <submittedName>
        <fullName evidence="1">Uncharacterized protein</fullName>
    </submittedName>
</protein>
<evidence type="ECO:0000313" key="1">
    <source>
        <dbReference type="EMBL" id="KAK6753802.1"/>
    </source>
</evidence>
<organism evidence="1 2">
    <name type="scientific">Necator americanus</name>
    <name type="common">Human hookworm</name>
    <dbReference type="NCBI Taxonomy" id="51031"/>
    <lineage>
        <taxon>Eukaryota</taxon>
        <taxon>Metazoa</taxon>
        <taxon>Ecdysozoa</taxon>
        <taxon>Nematoda</taxon>
        <taxon>Chromadorea</taxon>
        <taxon>Rhabditida</taxon>
        <taxon>Rhabditina</taxon>
        <taxon>Rhabditomorpha</taxon>
        <taxon>Strongyloidea</taxon>
        <taxon>Ancylostomatidae</taxon>
        <taxon>Bunostominae</taxon>
        <taxon>Necator</taxon>
    </lineage>
</organism>
<accession>A0ABR1DTR1</accession>
<comment type="caution">
    <text evidence="1">The sequence shown here is derived from an EMBL/GenBank/DDBJ whole genome shotgun (WGS) entry which is preliminary data.</text>
</comment>